<feature type="domain" description="Pep3/Vps18 RING C-terminal" evidence="10">
    <location>
        <begin position="897"/>
        <end position="955"/>
    </location>
</feature>
<dbReference type="GO" id="GO:0030674">
    <property type="term" value="F:protein-macromolecule adaptor activity"/>
    <property type="evidence" value="ECO:0007669"/>
    <property type="project" value="TreeGrafter"/>
</dbReference>
<dbReference type="FunCoup" id="A0A286URS4">
    <property type="interactions" value="526"/>
</dbReference>
<keyword evidence="2" id="KW-0479">Metal-binding</keyword>
<gene>
    <name evidence="11" type="ORF">PNOK_0223800</name>
</gene>
<feature type="coiled-coil region" evidence="8">
    <location>
        <begin position="857"/>
        <end position="891"/>
    </location>
</feature>
<dbReference type="InterPro" id="IPR007810">
    <property type="entry name" value="Pep3/Vps18_beta-prop"/>
</dbReference>
<evidence type="ECO:0000256" key="5">
    <source>
        <dbReference type="ARBA" id="ARBA00023136"/>
    </source>
</evidence>
<name>A0A286URS4_9AGAM</name>
<keyword evidence="4" id="KW-0862">Zinc</keyword>
<dbReference type="InterPro" id="IPR036322">
    <property type="entry name" value="WD40_repeat_dom_sf"/>
</dbReference>
<evidence type="ECO:0000313" key="11">
    <source>
        <dbReference type="EMBL" id="PAV22281.1"/>
    </source>
</evidence>
<feature type="domain" description="Pep3/Vps18 beta-propeller" evidence="9">
    <location>
        <begin position="66"/>
        <end position="418"/>
    </location>
</feature>
<keyword evidence="3" id="KW-0863">Zinc-finger</keyword>
<evidence type="ECO:0000256" key="7">
    <source>
        <dbReference type="PROSITE-ProRule" id="PRU01006"/>
    </source>
</evidence>
<dbReference type="EMBL" id="NBII01000002">
    <property type="protein sequence ID" value="PAV22281.1"/>
    <property type="molecule type" value="Genomic_DNA"/>
</dbReference>
<dbReference type="STRING" id="2282107.A0A286URS4"/>
<dbReference type="Pfam" id="PF05131">
    <property type="entry name" value="Pep3_Vps18"/>
    <property type="match status" value="1"/>
</dbReference>
<comment type="similarity">
    <text evidence="1">Belongs to the VPS18 family.</text>
</comment>
<protein>
    <submittedName>
        <fullName evidence="11">Vacuolar sorting</fullName>
    </submittedName>
</protein>
<dbReference type="PANTHER" id="PTHR23323">
    <property type="entry name" value="VACUOLAR PROTEIN SORTING-ASSOCIATED PROTEIN"/>
    <property type="match status" value="1"/>
</dbReference>
<dbReference type="InterPro" id="IPR000547">
    <property type="entry name" value="Clathrin_H-chain/VPS_repeat"/>
</dbReference>
<dbReference type="PANTHER" id="PTHR23323:SF26">
    <property type="entry name" value="VACUOLAR PROTEIN SORTING-ASSOCIATED PROTEIN 18 HOMOLOG"/>
    <property type="match status" value="1"/>
</dbReference>
<evidence type="ECO:0000256" key="8">
    <source>
        <dbReference type="SAM" id="Coils"/>
    </source>
</evidence>
<keyword evidence="8" id="KW-0175">Coiled coil</keyword>
<evidence type="ECO:0000256" key="2">
    <source>
        <dbReference type="ARBA" id="ARBA00022723"/>
    </source>
</evidence>
<evidence type="ECO:0000313" key="12">
    <source>
        <dbReference type="Proteomes" id="UP000217199"/>
    </source>
</evidence>
<dbReference type="AlphaFoldDB" id="A0A286URS4"/>
<dbReference type="PROSITE" id="PS50236">
    <property type="entry name" value="CHCR"/>
    <property type="match status" value="1"/>
</dbReference>
<organism evidence="11 12">
    <name type="scientific">Pyrrhoderma noxium</name>
    <dbReference type="NCBI Taxonomy" id="2282107"/>
    <lineage>
        <taxon>Eukaryota</taxon>
        <taxon>Fungi</taxon>
        <taxon>Dikarya</taxon>
        <taxon>Basidiomycota</taxon>
        <taxon>Agaricomycotina</taxon>
        <taxon>Agaricomycetes</taxon>
        <taxon>Hymenochaetales</taxon>
        <taxon>Hymenochaetaceae</taxon>
        <taxon>Pyrrhoderma</taxon>
    </lineage>
</organism>
<accession>A0A286URS4</accession>
<evidence type="ECO:0000256" key="4">
    <source>
        <dbReference type="ARBA" id="ARBA00022833"/>
    </source>
</evidence>
<dbReference type="CDD" id="cd16462">
    <property type="entry name" value="RING-H2_Pep3p-like"/>
    <property type="match status" value="1"/>
</dbReference>
<evidence type="ECO:0000259" key="9">
    <source>
        <dbReference type="Pfam" id="PF05131"/>
    </source>
</evidence>
<reference evidence="11 12" key="1">
    <citation type="journal article" date="2017" name="Mol. Ecol.">
        <title>Comparative and population genomic landscape of Phellinus noxius: A hypervariable fungus causing root rot in trees.</title>
        <authorList>
            <person name="Chung C.L."/>
            <person name="Lee T.J."/>
            <person name="Akiba M."/>
            <person name="Lee H.H."/>
            <person name="Kuo T.H."/>
            <person name="Liu D."/>
            <person name="Ke H.M."/>
            <person name="Yokoi T."/>
            <person name="Roa M.B."/>
            <person name="Lu M.J."/>
            <person name="Chang Y.Y."/>
            <person name="Ann P.J."/>
            <person name="Tsai J.N."/>
            <person name="Chen C.Y."/>
            <person name="Tzean S.S."/>
            <person name="Ota Y."/>
            <person name="Hattori T."/>
            <person name="Sahashi N."/>
            <person name="Liou R.F."/>
            <person name="Kikuchi T."/>
            <person name="Tsai I.J."/>
        </authorList>
    </citation>
    <scope>NUCLEOTIDE SEQUENCE [LARGE SCALE GENOMIC DNA]</scope>
    <source>
        <strain evidence="11 12">FFPRI411160</strain>
    </source>
</reference>
<dbReference type="GO" id="GO:0007033">
    <property type="term" value="P:vacuole organization"/>
    <property type="evidence" value="ECO:0007669"/>
    <property type="project" value="TreeGrafter"/>
</dbReference>
<dbReference type="OrthoDB" id="1845386at2759"/>
<keyword evidence="12" id="KW-1185">Reference proteome</keyword>
<sequence>MFDDFVEHAGAPSGAFSKGTLGLPQLDYQGFEPSPYNDAEGREIFEELASPTEVTHYPSLPTPSAPIFELGQVQFTPPAPIVSMAVSSDILVMGLSNNLIVLIELSRAEQVVKLPILRKPNEMTLYKVFLDPSGKHLIVTSTQGENWYLFRGWKKFKQLKNFKMVIESIAWNKPALLASSASATSSKEFLVGARNGTVHEALLDAEEDFFKSQERYVAPVFSLPERPPITGVQFQLLPPLEPKQAVIIITTPSRIYQLAGNLDRSEDSNRMFAPLFSKYRDTVPRILELPGDTQYSELHFYSQTADQIQSLPQSMAWMTAQGIYHGGLNLKANSDDFVDSAQLLPYPSPEAFPLSMSLTEFHFVLLYKDRVTGICNLNDSLVYEEVLPLKPSEEVKGMASDPVRKTYWVYTDSSLFELGLKNETRDIWRIYLEKGNFNEALQYAKTAGHRDQVLIAQANYFFKEGKYIQSAQSYAQCSASFEEVVLNFIDAGEREALRYYLIARLERTRKTDITQRMMLATWLVEIYLARCNELEDMAASESVSHDVEDLKAERTVVEEELRQFLETYKSNLDTKATYELIQSHGRTDIYLHYATLVGDLDRVAEHWILEEEWLKAIDILNRQSSLELYYRFAPILIRQVPRETVDSWLRQPALDPLRLVPALLRIQALSSNVPRDPLQPNHAIRFLNHVVFSQGNTSATIHNLLITFHVQCSTSSGSDEEGPLLRFLSTAPVDPLTDKPYYDLDYALRLCIRAGKTRACVQIYSKMGLWENSVDLALEKGDLELAKINADMPEDDQQLRKKLWLKIAKYVVQDKKDIKSAMAFLENTDLLKIEDILPFFPDFVVIDDFKEEICTALEGYSAHIDELKAEMDDTTKNAEAIKADINALRNRFVVIDAADRCTECHFSLLARQFYVFPCQHTFHVDCLIGLAKEYLSAASLRRIIALQNDLVKGTQQLPIDRPSITSPMPGFATSAANQGVGQRTLLSATFTAPVQNSARAANSLSRNILSAGDKLRDLIVPESLATVVSAGMWSTGLDRIGLDRMWSGGIKGDKNDMSKKMEKAREELDELLAGSCPLCEGVIAGLDKPFVKEGEEDESWQI</sequence>
<keyword evidence="5" id="KW-0472">Membrane</keyword>
<dbReference type="GO" id="GO:0006886">
    <property type="term" value="P:intracellular protein transport"/>
    <property type="evidence" value="ECO:0007669"/>
    <property type="project" value="UniProtKB-UniRule"/>
</dbReference>
<dbReference type="Proteomes" id="UP000217199">
    <property type="component" value="Unassembled WGS sequence"/>
</dbReference>
<dbReference type="GO" id="GO:0008270">
    <property type="term" value="F:zinc ion binding"/>
    <property type="evidence" value="ECO:0007669"/>
    <property type="project" value="UniProtKB-KW"/>
</dbReference>
<evidence type="ECO:0000256" key="6">
    <source>
        <dbReference type="ARBA" id="ARBA00029433"/>
    </source>
</evidence>
<proteinExistence type="inferred from homology"/>
<dbReference type="GO" id="GO:0048284">
    <property type="term" value="P:organelle fusion"/>
    <property type="evidence" value="ECO:0007669"/>
    <property type="project" value="TreeGrafter"/>
</dbReference>
<dbReference type="InParanoid" id="A0A286URS4"/>
<evidence type="ECO:0000259" key="10">
    <source>
        <dbReference type="Pfam" id="PF26148"/>
    </source>
</evidence>
<evidence type="ECO:0000256" key="1">
    <source>
        <dbReference type="ARBA" id="ARBA00010454"/>
    </source>
</evidence>
<dbReference type="GO" id="GO:0005768">
    <property type="term" value="C:endosome"/>
    <property type="evidence" value="ECO:0007669"/>
    <property type="project" value="TreeGrafter"/>
</dbReference>
<comment type="subcellular location">
    <subcellularLocation>
        <location evidence="6">Endomembrane system</location>
        <topology evidence="6">Peripheral membrane protein</topology>
        <orientation evidence="6">Cytoplasmic side</orientation>
    </subcellularLocation>
</comment>
<dbReference type="GO" id="GO:0006904">
    <property type="term" value="P:vesicle docking involved in exocytosis"/>
    <property type="evidence" value="ECO:0007669"/>
    <property type="project" value="TreeGrafter"/>
</dbReference>
<dbReference type="Pfam" id="PF26148">
    <property type="entry name" value="VPS18_RING_C"/>
    <property type="match status" value="1"/>
</dbReference>
<dbReference type="SUPFAM" id="SSF50978">
    <property type="entry name" value="WD40 repeat-like"/>
    <property type="match status" value="1"/>
</dbReference>
<comment type="caution">
    <text evidence="11">The sequence shown here is derived from an EMBL/GenBank/DDBJ whole genome shotgun (WGS) entry which is preliminary data.</text>
</comment>
<dbReference type="GO" id="GO:0007032">
    <property type="term" value="P:endosome organization"/>
    <property type="evidence" value="ECO:0007669"/>
    <property type="project" value="TreeGrafter"/>
</dbReference>
<evidence type="ECO:0000256" key="3">
    <source>
        <dbReference type="ARBA" id="ARBA00022771"/>
    </source>
</evidence>
<dbReference type="GO" id="GO:0030897">
    <property type="term" value="C:HOPS complex"/>
    <property type="evidence" value="ECO:0007669"/>
    <property type="project" value="TreeGrafter"/>
</dbReference>
<feature type="repeat" description="CHCR" evidence="7">
    <location>
        <begin position="647"/>
        <end position="820"/>
    </location>
</feature>
<dbReference type="InterPro" id="IPR058919">
    <property type="entry name" value="Pep3/Vps18_RING_C"/>
</dbReference>